<accession>A0ABR4BME9</accession>
<sequence>MMPPANIPVTYKEIFAQTPSEARDGAWRTVVRSGLGFIQHPSVGPEIVGLAFVHQLYCVDKLRCGCYSVLNGTEIPRTTHHIKHCLEHIRQSIVCHGNTDSEYREEDEETGEVGTSGYGTHQYQNFAELYDFAEKWKIWKGRRRPEQERITEEENIPGRVINYGYVSSRGDLVPLQRESNSRSGTWYQMLESVYSSRKWFVDPIKVYENRRRLKSFDP</sequence>
<dbReference type="EMBL" id="JBHFEH010000001">
    <property type="protein sequence ID" value="KAL2058972.1"/>
    <property type="molecule type" value="Genomic_DNA"/>
</dbReference>
<evidence type="ECO:0000313" key="4">
    <source>
        <dbReference type="EMBL" id="KAL2058972.1"/>
    </source>
</evidence>
<proteinExistence type="inferred from homology"/>
<name>A0ABR4BME9_9LECA</name>
<evidence type="ECO:0000313" key="5">
    <source>
        <dbReference type="Proteomes" id="UP001590951"/>
    </source>
</evidence>
<keyword evidence="2" id="KW-0560">Oxidoreductase</keyword>
<evidence type="ECO:0000256" key="1">
    <source>
        <dbReference type="ARBA" id="ARBA00004685"/>
    </source>
</evidence>
<dbReference type="InterPro" id="IPR021765">
    <property type="entry name" value="UstYa-like"/>
</dbReference>
<dbReference type="PANTHER" id="PTHR33365:SF11">
    <property type="entry name" value="TAT PATHWAY SIGNAL SEQUENCE"/>
    <property type="match status" value="1"/>
</dbReference>
<gene>
    <name evidence="4" type="ORF">ABVK25_000264</name>
</gene>
<evidence type="ECO:0000256" key="2">
    <source>
        <dbReference type="ARBA" id="ARBA00023002"/>
    </source>
</evidence>
<reference evidence="4 5" key="1">
    <citation type="submission" date="2024-09" db="EMBL/GenBank/DDBJ databases">
        <title>Rethinking Asexuality: The Enigmatic Case of Functional Sexual Genes in Lepraria (Stereocaulaceae).</title>
        <authorList>
            <person name="Doellman M."/>
            <person name="Sun Y."/>
            <person name="Barcenas-Pena A."/>
            <person name="Lumbsch H.T."/>
            <person name="Grewe F."/>
        </authorList>
    </citation>
    <scope>NUCLEOTIDE SEQUENCE [LARGE SCALE GENOMIC DNA]</scope>
    <source>
        <strain evidence="4 5">Grewe 0041</strain>
    </source>
</reference>
<comment type="similarity">
    <text evidence="3">Belongs to the ustYa family.</text>
</comment>
<comment type="pathway">
    <text evidence="1">Mycotoxin biosynthesis.</text>
</comment>
<dbReference type="PANTHER" id="PTHR33365">
    <property type="entry name" value="YALI0B05434P"/>
    <property type="match status" value="1"/>
</dbReference>
<keyword evidence="5" id="KW-1185">Reference proteome</keyword>
<dbReference type="Pfam" id="PF11807">
    <property type="entry name" value="UstYa"/>
    <property type="match status" value="1"/>
</dbReference>
<dbReference type="Proteomes" id="UP001590951">
    <property type="component" value="Unassembled WGS sequence"/>
</dbReference>
<evidence type="ECO:0000256" key="3">
    <source>
        <dbReference type="ARBA" id="ARBA00035112"/>
    </source>
</evidence>
<organism evidence="4 5">
    <name type="scientific">Lepraria finkii</name>
    <dbReference type="NCBI Taxonomy" id="1340010"/>
    <lineage>
        <taxon>Eukaryota</taxon>
        <taxon>Fungi</taxon>
        <taxon>Dikarya</taxon>
        <taxon>Ascomycota</taxon>
        <taxon>Pezizomycotina</taxon>
        <taxon>Lecanoromycetes</taxon>
        <taxon>OSLEUM clade</taxon>
        <taxon>Lecanoromycetidae</taxon>
        <taxon>Lecanorales</taxon>
        <taxon>Lecanorineae</taxon>
        <taxon>Stereocaulaceae</taxon>
        <taxon>Lepraria</taxon>
    </lineage>
</organism>
<protein>
    <submittedName>
        <fullName evidence="4">Uncharacterized protein</fullName>
    </submittedName>
</protein>
<comment type="caution">
    <text evidence="4">The sequence shown here is derived from an EMBL/GenBank/DDBJ whole genome shotgun (WGS) entry which is preliminary data.</text>
</comment>